<feature type="transmembrane region" description="Helical" evidence="6">
    <location>
        <begin position="144"/>
        <end position="169"/>
    </location>
</feature>
<dbReference type="PANTHER" id="PTHR43652">
    <property type="entry name" value="BASIC AMINO ACID ANTIPORTER YFCC-RELATED"/>
    <property type="match status" value="1"/>
</dbReference>
<evidence type="ECO:0000256" key="2">
    <source>
        <dbReference type="ARBA" id="ARBA00022475"/>
    </source>
</evidence>
<dbReference type="GO" id="GO:0005886">
    <property type="term" value="C:plasma membrane"/>
    <property type="evidence" value="ECO:0007669"/>
    <property type="project" value="UniProtKB-SubCell"/>
</dbReference>
<dbReference type="RefSeq" id="WP_037614485.1">
    <property type="nucleotide sequence ID" value="NZ_JPEN01000012.1"/>
</dbReference>
<protein>
    <submittedName>
        <fullName evidence="7">Arginine/ornithine antiporter ArcD</fullName>
    </submittedName>
</protein>
<keyword evidence="8" id="KW-1185">Reference proteome</keyword>
<evidence type="ECO:0000256" key="6">
    <source>
        <dbReference type="SAM" id="Phobius"/>
    </source>
</evidence>
<feature type="transmembrane region" description="Helical" evidence="6">
    <location>
        <begin position="200"/>
        <end position="219"/>
    </location>
</feature>
<keyword evidence="5 6" id="KW-0472">Membrane</keyword>
<evidence type="ECO:0000256" key="1">
    <source>
        <dbReference type="ARBA" id="ARBA00004651"/>
    </source>
</evidence>
<feature type="transmembrane region" description="Helical" evidence="6">
    <location>
        <begin position="482"/>
        <end position="502"/>
    </location>
</feature>
<keyword evidence="2" id="KW-1003">Cell membrane</keyword>
<feature type="transmembrane region" description="Helical" evidence="6">
    <location>
        <begin position="12"/>
        <end position="32"/>
    </location>
</feature>
<dbReference type="eggNOG" id="COG1288">
    <property type="taxonomic scope" value="Bacteria"/>
</dbReference>
<evidence type="ECO:0000256" key="4">
    <source>
        <dbReference type="ARBA" id="ARBA00022989"/>
    </source>
</evidence>
<dbReference type="Proteomes" id="UP000030019">
    <property type="component" value="Unassembled WGS sequence"/>
</dbReference>
<feature type="transmembrane region" description="Helical" evidence="6">
    <location>
        <begin position="351"/>
        <end position="372"/>
    </location>
</feature>
<accession>A0A0A0DHB0</accession>
<comment type="caution">
    <text evidence="7">The sequence shown here is derived from an EMBL/GenBank/DDBJ whole genome shotgun (WGS) entry which is preliminary data.</text>
</comment>
<feature type="transmembrane region" description="Helical" evidence="6">
    <location>
        <begin position="176"/>
        <end position="194"/>
    </location>
</feature>
<proteinExistence type="predicted"/>
<evidence type="ECO:0000313" key="7">
    <source>
        <dbReference type="EMBL" id="KGM38151.1"/>
    </source>
</evidence>
<reference evidence="7 8" key="1">
    <citation type="submission" date="2014-06" db="EMBL/GenBank/DDBJ databases">
        <authorList>
            <person name="Teng J.L."/>
            <person name="Huang Y."/>
            <person name="Tse H."/>
            <person name="Lau S.K."/>
            <person name="Woo P.C."/>
        </authorList>
    </citation>
    <scope>NUCLEOTIDE SEQUENCE [LARGE SCALE GENOMIC DNA]</scope>
    <source>
        <strain evidence="7 8">HKU4</strain>
    </source>
</reference>
<name>A0A0A0DHB0_9STRE</name>
<gene>
    <name evidence="7" type="ORF">SSIN_0094</name>
</gene>
<feature type="transmembrane region" description="Helical" evidence="6">
    <location>
        <begin position="392"/>
        <end position="412"/>
    </location>
</feature>
<dbReference type="AlphaFoldDB" id="A0A0A0DHB0"/>
<comment type="subcellular location">
    <subcellularLocation>
        <location evidence="1">Cell membrane</location>
        <topology evidence="1">Multi-pass membrane protein</topology>
    </subcellularLocation>
</comment>
<keyword evidence="4 6" id="KW-1133">Transmembrane helix</keyword>
<feature type="transmembrane region" description="Helical" evidence="6">
    <location>
        <begin position="264"/>
        <end position="282"/>
    </location>
</feature>
<dbReference type="InterPro" id="IPR018385">
    <property type="entry name" value="C4_dicarb_anaerob_car-like"/>
</dbReference>
<evidence type="ECO:0000256" key="5">
    <source>
        <dbReference type="ARBA" id="ARBA00023136"/>
    </source>
</evidence>
<feature type="transmembrane region" description="Helical" evidence="6">
    <location>
        <begin position="120"/>
        <end position="138"/>
    </location>
</feature>
<dbReference type="InterPro" id="IPR051679">
    <property type="entry name" value="DASS-Related_Transporters"/>
</dbReference>
<dbReference type="Pfam" id="PF03606">
    <property type="entry name" value="DcuC"/>
    <property type="match status" value="1"/>
</dbReference>
<keyword evidence="3 6" id="KW-0812">Transmembrane</keyword>
<evidence type="ECO:0000256" key="3">
    <source>
        <dbReference type="ARBA" id="ARBA00022692"/>
    </source>
</evidence>
<feature type="transmembrane region" description="Helical" evidence="6">
    <location>
        <begin position="450"/>
        <end position="470"/>
    </location>
</feature>
<sequence>MSEKTKKGFKMPSSYTVLLIIIAIMAVMTWIIPAGAFVDGVYKAQPQNPQGIWDVLMAPIRAMLGTHPEEGSLIKETSAAIDVAFFILMVGGFLGVVNETGALDVGIASIVKKYKGREKMLILVLMPLFALGGTTYGMGEETMAFYPLLVPVMMAVGFDSLTGVAIILLGSQIGCLASTLNPFATGIASATAGVGTGDGIALRLIFWVVLTALSTWFVYRYADKIQKDPTKSLVYSTREEDLKHFNVEDSSSVASTLSSKQKSVLFLFVLTFVLMVLSFIPWTDLGITVFDNFNTWLTGLPVLGQIVGSSTAALGTWYFPEGAMLFAFMGILIGIVYGLKEDKIISAFMNGAADLLSVALIVAIARGIQVIMNDGMITDTILNWGKEGLSGLSSQVFIVLTYIFYLPMSFLIPSSSGLASATMGIMAPLGEFVNVRPSLIITAYQSASGVLNLIAPTSGIVMGALALGRINIGTWWKFMGKLVVAIIVVTIALLLLGTFLPFL</sequence>
<feature type="transmembrane region" description="Helical" evidence="6">
    <location>
        <begin position="317"/>
        <end position="339"/>
    </location>
</feature>
<dbReference type="STRING" id="176090.SSIN_0094"/>
<organism evidence="7 8">
    <name type="scientific">Streptococcus sinensis</name>
    <dbReference type="NCBI Taxonomy" id="176090"/>
    <lineage>
        <taxon>Bacteria</taxon>
        <taxon>Bacillati</taxon>
        <taxon>Bacillota</taxon>
        <taxon>Bacilli</taxon>
        <taxon>Lactobacillales</taxon>
        <taxon>Streptococcaceae</taxon>
        <taxon>Streptococcus</taxon>
    </lineage>
</organism>
<feature type="transmembrane region" description="Helical" evidence="6">
    <location>
        <begin position="83"/>
        <end position="108"/>
    </location>
</feature>
<evidence type="ECO:0000313" key="8">
    <source>
        <dbReference type="Proteomes" id="UP000030019"/>
    </source>
</evidence>
<dbReference type="PATRIC" id="fig|176090.4.peg.94"/>
<dbReference type="PANTHER" id="PTHR43652:SF6">
    <property type="entry name" value="ARGININE REPRESSOR"/>
    <property type="match status" value="1"/>
</dbReference>
<dbReference type="EMBL" id="JPEN01000012">
    <property type="protein sequence ID" value="KGM38151.1"/>
    <property type="molecule type" value="Genomic_DNA"/>
</dbReference>